<gene>
    <name evidence="1" type="ORF">E6K81_11315</name>
</gene>
<reference evidence="1 2" key="1">
    <citation type="journal article" date="2019" name="Nat. Microbiol.">
        <title>Mediterranean grassland soil C-N compound turnover is dependent on rainfall and depth, and is mediated by genomically divergent microorganisms.</title>
        <authorList>
            <person name="Diamond S."/>
            <person name="Andeer P.F."/>
            <person name="Li Z."/>
            <person name="Crits-Christoph A."/>
            <person name="Burstein D."/>
            <person name="Anantharaman K."/>
            <person name="Lane K.R."/>
            <person name="Thomas B.C."/>
            <person name="Pan C."/>
            <person name="Northen T.R."/>
            <person name="Banfield J.F."/>
        </authorList>
    </citation>
    <scope>NUCLEOTIDE SEQUENCE [LARGE SCALE GENOMIC DNA]</scope>
    <source>
        <strain evidence="1">WS_11</strain>
    </source>
</reference>
<evidence type="ECO:0000313" key="2">
    <source>
        <dbReference type="Proteomes" id="UP000319771"/>
    </source>
</evidence>
<name>A0A538U506_UNCEI</name>
<proteinExistence type="predicted"/>
<dbReference type="EMBL" id="VBPB01000193">
    <property type="protein sequence ID" value="TMQ70965.1"/>
    <property type="molecule type" value="Genomic_DNA"/>
</dbReference>
<evidence type="ECO:0000313" key="1">
    <source>
        <dbReference type="EMBL" id="TMQ70965.1"/>
    </source>
</evidence>
<organism evidence="1 2">
    <name type="scientific">Eiseniibacteriota bacterium</name>
    <dbReference type="NCBI Taxonomy" id="2212470"/>
    <lineage>
        <taxon>Bacteria</taxon>
        <taxon>Candidatus Eiseniibacteriota</taxon>
    </lineage>
</organism>
<protein>
    <submittedName>
        <fullName evidence="1">Uncharacterized protein</fullName>
    </submittedName>
</protein>
<dbReference type="Proteomes" id="UP000319771">
    <property type="component" value="Unassembled WGS sequence"/>
</dbReference>
<dbReference type="AlphaFoldDB" id="A0A538U506"/>
<sequence length="137" mass="14956">MPVEPGAAIVRGRFGAATPAAIALREAMHFDDPMVTSERTERVGDFDVTTLWLRVPGDPSARHWLVAGWMEGTDLAVCTFRFHGITDDLTPDEQRWGDALLARVLVRENFQAGALPAVRLRGSRDGTLPVFGPRSSG</sequence>
<accession>A0A538U506</accession>
<comment type="caution">
    <text evidence="1">The sequence shown here is derived from an EMBL/GenBank/DDBJ whole genome shotgun (WGS) entry which is preliminary data.</text>
</comment>